<gene>
    <name evidence="1" type="ORF">GIW75_03540</name>
</gene>
<evidence type="ECO:0000313" key="2">
    <source>
        <dbReference type="Proteomes" id="UP000814172"/>
    </source>
</evidence>
<keyword evidence="2" id="KW-1185">Reference proteome</keyword>
<dbReference type="EMBL" id="WKEW01000006">
    <property type="protein sequence ID" value="MCF5056050.1"/>
    <property type="molecule type" value="Genomic_DNA"/>
</dbReference>
<dbReference type="AlphaFoldDB" id="A0AAW5A5J9"/>
<protein>
    <submittedName>
        <fullName evidence="1">Uncharacterized protein</fullName>
    </submittedName>
</protein>
<dbReference type="RefSeq" id="WP_236299047.1">
    <property type="nucleotide sequence ID" value="NZ_WKEB01000021.1"/>
</dbReference>
<sequence>MSRQHQIAVDLIDRWFTSMSVEGSTPVLQGETTMIVETAYALSAITDDEHRHYKARLHRLFERQHQQTMQALEYRQ</sequence>
<reference evidence="1 2" key="1">
    <citation type="submission" date="2019-11" db="EMBL/GenBank/DDBJ databases">
        <title>Epiphytic Pseudomonas syringae from cherry orchards.</title>
        <authorList>
            <person name="Hulin M.T."/>
        </authorList>
    </citation>
    <scope>NUCLEOTIDE SEQUENCE [LARGE SCALE GENOMIC DNA]</scope>
    <source>
        <strain evidence="1 2">PA-6-9F</strain>
    </source>
</reference>
<dbReference type="Proteomes" id="UP000814172">
    <property type="component" value="Unassembled WGS sequence"/>
</dbReference>
<comment type="caution">
    <text evidence="1">The sequence shown here is derived from an EMBL/GenBank/DDBJ whole genome shotgun (WGS) entry which is preliminary data.</text>
</comment>
<name>A0AAW5A5J9_9PSED</name>
<evidence type="ECO:0000313" key="1">
    <source>
        <dbReference type="EMBL" id="MCF5056050.1"/>
    </source>
</evidence>
<accession>A0AAW5A5J9</accession>
<proteinExistence type="predicted"/>
<organism evidence="1 2">
    <name type="scientific">Pseudomonas proteolytica</name>
    <dbReference type="NCBI Taxonomy" id="219574"/>
    <lineage>
        <taxon>Bacteria</taxon>
        <taxon>Pseudomonadati</taxon>
        <taxon>Pseudomonadota</taxon>
        <taxon>Gammaproteobacteria</taxon>
        <taxon>Pseudomonadales</taxon>
        <taxon>Pseudomonadaceae</taxon>
        <taxon>Pseudomonas</taxon>
    </lineage>
</organism>